<dbReference type="GO" id="GO:0000032">
    <property type="term" value="P:cell wall mannoprotein biosynthetic process"/>
    <property type="evidence" value="ECO:0007669"/>
    <property type="project" value="TreeGrafter"/>
</dbReference>
<evidence type="ECO:0000256" key="1">
    <source>
        <dbReference type="ARBA" id="ARBA00004123"/>
    </source>
</evidence>
<comment type="caution">
    <text evidence="8">The sequence shown here is derived from an EMBL/GenBank/DDBJ whole genome shotgun (WGS) entry which is preliminary data.</text>
</comment>
<sequence length="667" mass="75990">MVDFKKGKQDGKVDDDGFLILTLIQSRRSFGGGRNFKHYLELLGSLEYPNKEHVVLGLLIGNAKLFDNLVKHFTDANDLIFSRITLYHAPFIQDSQTSRGNRHDNLLQKVRRRQLARLRNFLMIRSFGEEQHVLWIDSDVEDIKDKQILLHFLQSGKDIIVPRISEADNGDYDLNSWRGIRTEPDKVQAKLMDSNQWDKVTFMPEDKQVFHFSTFLKEQASSHKEPDYVTPLDSVGSAFLYIRLEILQQGVNFPAYHAVGTNWRRNEGYDGIESEGLCYVARVLGYTCWENDKPTFALEVYVYINVWNDRAERMLYVSKCDTVGMHRSSVRFGEIATSMLEWLVAQDLGQVYCQNITRGKSTSYSSASLSSSSAVNGEKEEVPVNSVHFALVRHLNQLRAPQGAKGKSSYSITVPSNQVTRICLFTRPAEQYLFPGSGGNIHKHTIDGQGLLRWWLKVLDPLVVLKYGCARMTIPSSEDQVISKYLAPLKGDWKPGSLFDKGSGSCIRVIPLLPDDPKGRFLEHLVVEHRYRKVNVPQFWQELGYRQEFRLGVLVGIIGIELTTTPASSSMSNELKITTNKVSRNIYKKLVDVIKSGDFSDAIDVEQLQKRLQQVVELQTQSYVPRIISKAEQIKATPINNLNAMIKRKAVPQVNDLTTLVKRRKNK</sequence>
<dbReference type="OrthoDB" id="204164at2759"/>
<dbReference type="GO" id="GO:0006355">
    <property type="term" value="P:regulation of DNA-templated transcription"/>
    <property type="evidence" value="ECO:0007669"/>
    <property type="project" value="InterPro"/>
</dbReference>
<name>A0A9P8AG03_9ASCO</name>
<dbReference type="Proteomes" id="UP000790833">
    <property type="component" value="Unassembled WGS sequence"/>
</dbReference>
<gene>
    <name evidence="8" type="ORF">KQ657_003048</name>
</gene>
<keyword evidence="4" id="KW-0805">Transcription regulation</keyword>
<keyword evidence="5" id="KW-0804">Transcription</keyword>
<keyword evidence="6" id="KW-0539">Nucleus</keyword>
<keyword evidence="3" id="KW-0808">Transferase</keyword>
<dbReference type="PROSITE" id="PS51728">
    <property type="entry name" value="RTT109_HAT"/>
    <property type="match status" value="1"/>
</dbReference>
<dbReference type="Pfam" id="PF08214">
    <property type="entry name" value="HAT_KAT11"/>
    <property type="match status" value="1"/>
</dbReference>
<dbReference type="GeneID" id="66116422"/>
<dbReference type="EMBL" id="JAHMUF010000027">
    <property type="protein sequence ID" value="KAG7191543.1"/>
    <property type="molecule type" value="Genomic_DNA"/>
</dbReference>
<organism evidence="8 9">
    <name type="scientific">Scheffersomyces spartinae</name>
    <dbReference type="NCBI Taxonomy" id="45513"/>
    <lineage>
        <taxon>Eukaryota</taxon>
        <taxon>Fungi</taxon>
        <taxon>Dikarya</taxon>
        <taxon>Ascomycota</taxon>
        <taxon>Saccharomycotina</taxon>
        <taxon>Pichiomycetes</taxon>
        <taxon>Debaryomycetaceae</taxon>
        <taxon>Scheffersomyces</taxon>
    </lineage>
</organism>
<evidence type="ECO:0000256" key="2">
    <source>
        <dbReference type="ARBA" id="ARBA00013184"/>
    </source>
</evidence>
<dbReference type="GO" id="GO:0006487">
    <property type="term" value="P:protein N-linked glycosylation"/>
    <property type="evidence" value="ECO:0007669"/>
    <property type="project" value="TreeGrafter"/>
</dbReference>
<reference evidence="8" key="1">
    <citation type="submission" date="2021-03" db="EMBL/GenBank/DDBJ databases">
        <authorList>
            <person name="Palmer J.M."/>
        </authorList>
    </citation>
    <scope>NUCLEOTIDE SEQUENCE</scope>
    <source>
        <strain evidence="8">ARV_011</strain>
    </source>
</reference>
<dbReference type="InterPro" id="IPR052086">
    <property type="entry name" value="Mannan_Polymerase_Subunit"/>
</dbReference>
<dbReference type="Gene3D" id="3.90.550.10">
    <property type="entry name" value="Spore Coat Polysaccharide Biosynthesis Protein SpsA, Chain A"/>
    <property type="match status" value="1"/>
</dbReference>
<dbReference type="PANTHER" id="PTHR43083">
    <property type="entry name" value="MANNAN POLYMERASE II"/>
    <property type="match status" value="1"/>
</dbReference>
<dbReference type="InterPro" id="IPR013178">
    <property type="entry name" value="Histone_AcTrfase_Rtt109/CBP"/>
</dbReference>
<evidence type="ECO:0000313" key="8">
    <source>
        <dbReference type="EMBL" id="KAG7191543.1"/>
    </source>
</evidence>
<evidence type="ECO:0000256" key="7">
    <source>
        <dbReference type="ARBA" id="ARBA00037964"/>
    </source>
</evidence>
<dbReference type="PANTHER" id="PTHR43083:SF6">
    <property type="entry name" value="MANNAN POLYMERASE COMPLEXES SUBUNIT MNN9"/>
    <property type="match status" value="1"/>
</dbReference>
<dbReference type="InterPro" id="IPR029044">
    <property type="entry name" value="Nucleotide-diphossugar_trans"/>
</dbReference>
<keyword evidence="9" id="KW-1185">Reference proteome</keyword>
<dbReference type="AlphaFoldDB" id="A0A9P8AG03"/>
<dbReference type="GO" id="GO:0010484">
    <property type="term" value="F:histone H3 acetyltransferase activity"/>
    <property type="evidence" value="ECO:0007669"/>
    <property type="project" value="InterPro"/>
</dbReference>
<comment type="subcellular location">
    <subcellularLocation>
        <location evidence="1">Nucleus</location>
    </subcellularLocation>
</comment>
<dbReference type="GO" id="GO:0000136">
    <property type="term" value="C:mannan polymerase complex"/>
    <property type="evidence" value="ECO:0007669"/>
    <property type="project" value="TreeGrafter"/>
</dbReference>
<protein>
    <recommendedName>
        <fullName evidence="2">histone acetyltransferase</fullName>
        <ecNumber evidence="2">2.3.1.48</ecNumber>
    </recommendedName>
</protein>
<comment type="similarity">
    <text evidence="7">Belongs to the ANP1/MMN9/VAN1 family.</text>
</comment>
<accession>A0A9P8AG03</accession>
<dbReference type="EC" id="2.3.1.48" evidence="2"/>
<dbReference type="Pfam" id="PF03452">
    <property type="entry name" value="Anp1"/>
    <property type="match status" value="1"/>
</dbReference>
<evidence type="ECO:0000256" key="5">
    <source>
        <dbReference type="ARBA" id="ARBA00023163"/>
    </source>
</evidence>
<dbReference type="SMART" id="SM01250">
    <property type="entry name" value="KAT11"/>
    <property type="match status" value="1"/>
</dbReference>
<proteinExistence type="inferred from homology"/>
<dbReference type="GO" id="GO:0000009">
    <property type="term" value="F:alpha-1,6-mannosyltransferase activity"/>
    <property type="evidence" value="ECO:0007669"/>
    <property type="project" value="TreeGrafter"/>
</dbReference>
<evidence type="ECO:0000256" key="6">
    <source>
        <dbReference type="ARBA" id="ARBA00023242"/>
    </source>
</evidence>
<evidence type="ECO:0000313" key="9">
    <source>
        <dbReference type="Proteomes" id="UP000790833"/>
    </source>
</evidence>
<evidence type="ECO:0000256" key="4">
    <source>
        <dbReference type="ARBA" id="ARBA00023015"/>
    </source>
</evidence>
<dbReference type="RefSeq" id="XP_043047095.1">
    <property type="nucleotide sequence ID" value="XM_043193785.1"/>
</dbReference>
<evidence type="ECO:0000256" key="3">
    <source>
        <dbReference type="ARBA" id="ARBA00022679"/>
    </source>
</evidence>
<dbReference type="InterPro" id="IPR016849">
    <property type="entry name" value="Rtt109"/>
</dbReference>
<dbReference type="GO" id="GO:0005634">
    <property type="term" value="C:nucleus"/>
    <property type="evidence" value="ECO:0007669"/>
    <property type="project" value="UniProtKB-SubCell"/>
</dbReference>